<evidence type="ECO:0000256" key="1">
    <source>
        <dbReference type="SAM" id="SignalP"/>
    </source>
</evidence>
<dbReference type="AlphaFoldDB" id="A0AA36BNL7"/>
<proteinExistence type="predicted"/>
<feature type="signal peptide" evidence="1">
    <location>
        <begin position="1"/>
        <end position="15"/>
    </location>
</feature>
<dbReference type="EMBL" id="OX597833">
    <property type="protein sequence ID" value="CAI9737731.1"/>
    <property type="molecule type" value="Genomic_DNA"/>
</dbReference>
<dbReference type="Proteomes" id="UP001162480">
    <property type="component" value="Chromosome 20"/>
</dbReference>
<evidence type="ECO:0000313" key="3">
    <source>
        <dbReference type="Proteomes" id="UP001162480"/>
    </source>
</evidence>
<organism evidence="2 3">
    <name type="scientific">Octopus vulgaris</name>
    <name type="common">Common octopus</name>
    <dbReference type="NCBI Taxonomy" id="6645"/>
    <lineage>
        <taxon>Eukaryota</taxon>
        <taxon>Metazoa</taxon>
        <taxon>Spiralia</taxon>
        <taxon>Lophotrochozoa</taxon>
        <taxon>Mollusca</taxon>
        <taxon>Cephalopoda</taxon>
        <taxon>Coleoidea</taxon>
        <taxon>Octopodiformes</taxon>
        <taxon>Octopoda</taxon>
        <taxon>Incirrata</taxon>
        <taxon>Octopodidae</taxon>
        <taxon>Octopus</taxon>
    </lineage>
</organism>
<feature type="chain" id="PRO_5041223981" evidence="1">
    <location>
        <begin position="16"/>
        <end position="726"/>
    </location>
</feature>
<accession>A0AA36BNL7</accession>
<keyword evidence="1" id="KW-0732">Signal</keyword>
<gene>
    <name evidence="2" type="ORF">OCTVUL_1B018404</name>
</gene>
<reference evidence="2" key="1">
    <citation type="submission" date="2023-08" db="EMBL/GenBank/DDBJ databases">
        <authorList>
            <person name="Alioto T."/>
            <person name="Alioto T."/>
            <person name="Gomez Garrido J."/>
        </authorList>
    </citation>
    <scope>NUCLEOTIDE SEQUENCE</scope>
</reference>
<protein>
    <submittedName>
        <fullName evidence="2">Uncharacterized protein</fullName>
    </submittedName>
</protein>
<name>A0AA36BNL7_OCTVU</name>
<keyword evidence="3" id="KW-1185">Reference proteome</keyword>
<sequence>MLLVMMLLMSSYTSAFIEIADVLPSSNIDFANRTFLTIKLKSYMKKLEFLNPPAEVNMLAIFRCSAYIGAPFGATDFLWIHETKHHKLINVNKVHVRPYGKCLSPAVSLNKIVIREGEIGTEQQAIRDNAVIEIADVFPSSNIDFAHATFLTIKCRYDIKNLLQFFLVRNHSEVVVQIDLQLKSRIFEVVTRRKGFDCTVPTFPADKKGVVTCSKRYPSCEDATYYKCSTNRGSSKPRLVRVRSFMKKLEFLNPPAEVNKLAIFRCSAYIGAPFGATDFLWSHETKHHKWINQHCLLLAIFIKDFGKQAPAESKSVIEIADVLPSSNIDFANRTFLTIKCRYAIKNLIQFFLVRNHSEVIVQIDFQCKKAIFEVVTKKKGFDCTVPTFPADKKGVITCTKRYPSCEDATYYKCSTNEGSSKPRVVRVRSYMKKLEFLNPPAKVNMLAIFRCSAYIGAPFGATDFLWSHETKHHKWINVKEVDVRPHGMCLSPAASLKKFVIREGDIGNSSVSCSVYSESRTLQLTSKTAMEIVDTKPSETIDFGYTTGMTITCRYNLKNVLYFALVQNLNYIVFKTHYVEEERKFLPVIKRKGFDCTLDHIKNDEVTCWKFNPTCDDAAYYSCKTNLESSKVKALKARSYINKLQVLNPPAEKGKTMFLRCTAYVGAPLREAYFIWNAGSTTLTCFLDGETLSEKLIPPDWLKDYLPQTANAGAQNKNKRINQVTV</sequence>
<evidence type="ECO:0000313" key="2">
    <source>
        <dbReference type="EMBL" id="CAI9737731.1"/>
    </source>
</evidence>